<evidence type="ECO:0000313" key="11">
    <source>
        <dbReference type="Proteomes" id="UP000032430"/>
    </source>
</evidence>
<dbReference type="KEGG" id="lfa:LFA_2690"/>
<accession>A0A098G6I1</accession>
<comment type="similarity">
    <text evidence="2">Belongs to the glycosyl hydrolase 15 family.</text>
</comment>
<dbReference type="EMBL" id="LN614827">
    <property type="protein sequence ID" value="CEG58057.1"/>
    <property type="molecule type" value="Genomic_DNA"/>
</dbReference>
<reference evidence="11" key="1">
    <citation type="submission" date="2014-09" db="EMBL/GenBank/DDBJ databases">
        <authorList>
            <person name="Gomez-Valero L."/>
        </authorList>
    </citation>
    <scope>NUCLEOTIDE SEQUENCE [LARGE SCALE GENOMIC DNA]</scope>
    <source>
        <strain evidence="11">ATCC700992</strain>
    </source>
</reference>
<dbReference type="STRING" id="1212491.LFA_2690"/>
<proteinExistence type="inferred from homology"/>
<evidence type="ECO:0000256" key="6">
    <source>
        <dbReference type="ARBA" id="ARBA00023295"/>
    </source>
</evidence>
<protein>
    <recommendedName>
        <fullName evidence="3">glucan 1,4-alpha-glucosidase</fullName>
        <ecNumber evidence="3">3.2.1.3</ecNumber>
    </recommendedName>
</protein>
<evidence type="ECO:0000313" key="10">
    <source>
        <dbReference type="EMBL" id="CEG58057.1"/>
    </source>
</evidence>
<sequence>MEVMLKRIFFLLFFVASQAFSAVFNQEEITVLRQQFFTNFLANGAIVASPSRHEPNYYYDWVRDSAIAMGLVENWYESTQLNQYKNLLFTYISWTETIQHQKDPNPGQDILGEPKFYVDGYPFDHAWGRPQNDGPALRALVLIRFAQQLLAHQETEYVQTHLYNGGMDPHTMGAIKMDLEYVAHHWQDANFDLWEEVYGHHFFTSIAQRKALLNGAALARRLNDNQAAAYYAKQADLITDQLKYHIDPTHNIIQASLPFHSGPQKTLELDSSVILAILINQQTEGLYSPQNNLVKNTVKALHQQFNLMFPINKNNPGAILFGRYPGDTYDGYNTNSVGNPWFILTATIAEYYFTLANNVAMNETNKTLIKGYLSTGDNYLRLIKKYAPEMHLSEQINLNTGIQQGAASLTWSYVAVLRAIDLREKIEKKLMDSAIN</sequence>
<evidence type="ECO:0000256" key="1">
    <source>
        <dbReference type="ARBA" id="ARBA00001863"/>
    </source>
</evidence>
<keyword evidence="4 10" id="KW-0378">Hydrolase</keyword>
<feature type="chain" id="PRO_5001942194" description="glucan 1,4-alpha-glucosidase" evidence="8">
    <location>
        <begin position="22"/>
        <end position="436"/>
    </location>
</feature>
<comment type="catalytic activity">
    <reaction evidence="1">
        <text>Hydrolysis of terminal (1-&gt;4)-linked alpha-D-glucose residues successively from non-reducing ends of the chains with release of beta-D-glucose.</text>
        <dbReference type="EC" id="3.2.1.3"/>
    </reaction>
</comment>
<dbReference type="PANTHER" id="PTHR31616">
    <property type="entry name" value="TREHALASE"/>
    <property type="match status" value="1"/>
</dbReference>
<evidence type="ECO:0000256" key="7">
    <source>
        <dbReference type="ARBA" id="ARBA00023326"/>
    </source>
</evidence>
<evidence type="ECO:0000256" key="3">
    <source>
        <dbReference type="ARBA" id="ARBA00012593"/>
    </source>
</evidence>
<gene>
    <name evidence="10" type="primary">legY</name>
    <name evidence="10" type="ORF">LFA_2690</name>
</gene>
<evidence type="ECO:0000256" key="8">
    <source>
        <dbReference type="SAM" id="SignalP"/>
    </source>
</evidence>
<dbReference type="InterPro" id="IPR011613">
    <property type="entry name" value="GH15-like"/>
</dbReference>
<dbReference type="InterPro" id="IPR012341">
    <property type="entry name" value="6hp_glycosidase-like_sf"/>
</dbReference>
<feature type="domain" description="GH15-like" evidence="9">
    <location>
        <begin position="42"/>
        <end position="420"/>
    </location>
</feature>
<dbReference type="Proteomes" id="UP000032430">
    <property type="component" value="Chromosome I"/>
</dbReference>
<dbReference type="Gene3D" id="1.50.10.10">
    <property type="match status" value="1"/>
</dbReference>
<evidence type="ECO:0000256" key="2">
    <source>
        <dbReference type="ARBA" id="ARBA00006188"/>
    </source>
</evidence>
<name>A0A098G6I1_9GAMM</name>
<keyword evidence="7" id="KW-0624">Polysaccharide degradation</keyword>
<dbReference type="SUPFAM" id="SSF48208">
    <property type="entry name" value="Six-hairpin glycosidases"/>
    <property type="match status" value="1"/>
</dbReference>
<keyword evidence="11" id="KW-1185">Reference proteome</keyword>
<organism evidence="10 11">
    <name type="scientific">Legionella fallonii LLAP-10</name>
    <dbReference type="NCBI Taxonomy" id="1212491"/>
    <lineage>
        <taxon>Bacteria</taxon>
        <taxon>Pseudomonadati</taxon>
        <taxon>Pseudomonadota</taxon>
        <taxon>Gammaproteobacteria</taxon>
        <taxon>Legionellales</taxon>
        <taxon>Legionellaceae</taxon>
        <taxon>Legionella</taxon>
    </lineage>
</organism>
<dbReference type="PANTHER" id="PTHR31616:SF9">
    <property type="entry name" value="GLUCOAMYLASE, INTRACELLULAR SPORULATION-SPECIFIC"/>
    <property type="match status" value="1"/>
</dbReference>
<dbReference type="HOGENOM" id="CLU_012173_2_0_6"/>
<dbReference type="InterPro" id="IPR008928">
    <property type="entry name" value="6-hairpin_glycosidase_sf"/>
</dbReference>
<evidence type="ECO:0000256" key="5">
    <source>
        <dbReference type="ARBA" id="ARBA00023277"/>
    </source>
</evidence>
<dbReference type="Pfam" id="PF00723">
    <property type="entry name" value="Glyco_hydro_15"/>
    <property type="match status" value="1"/>
</dbReference>
<dbReference type="EC" id="3.2.1.3" evidence="3"/>
<evidence type="ECO:0000259" key="9">
    <source>
        <dbReference type="Pfam" id="PF00723"/>
    </source>
</evidence>
<dbReference type="AlphaFoldDB" id="A0A098G6I1"/>
<dbReference type="GO" id="GO:0004339">
    <property type="term" value="F:glucan 1,4-alpha-glucosidase activity"/>
    <property type="evidence" value="ECO:0007669"/>
    <property type="project" value="UniProtKB-EC"/>
</dbReference>
<dbReference type="PRINTS" id="PR00736">
    <property type="entry name" value="GLHYDRLASE15"/>
</dbReference>
<dbReference type="GO" id="GO:0000272">
    <property type="term" value="P:polysaccharide catabolic process"/>
    <property type="evidence" value="ECO:0007669"/>
    <property type="project" value="UniProtKB-KW"/>
</dbReference>
<dbReference type="InterPro" id="IPR000165">
    <property type="entry name" value="Glucoamylase"/>
</dbReference>
<feature type="signal peptide" evidence="8">
    <location>
        <begin position="1"/>
        <end position="21"/>
    </location>
</feature>
<evidence type="ECO:0000256" key="4">
    <source>
        <dbReference type="ARBA" id="ARBA00022801"/>
    </source>
</evidence>
<keyword evidence="6 10" id="KW-0326">Glycosidase</keyword>
<keyword evidence="8" id="KW-0732">Signal</keyword>
<keyword evidence="5" id="KW-0119">Carbohydrate metabolism</keyword>